<accession>A0A3N4HBF2</accession>
<evidence type="ECO:0000313" key="1">
    <source>
        <dbReference type="EMBL" id="RPA71755.1"/>
    </source>
</evidence>
<sequence>MPPKKKTKTQAEFDQEEREELSREFVIVTTMLSLMEVKEKAATTENIDMLASLQLPPKKAAQTSESAWNITQRMDALSALCVKDAEVVCATVKSLSQAVYSPSDLPDDNAQKLIKPLPLRSTRKNQGNLARILVCKNAHEKGTSANEFTF</sequence>
<name>A0A3N4HBF2_ASCIM</name>
<keyword evidence="2" id="KW-1185">Reference proteome</keyword>
<dbReference type="Proteomes" id="UP000275078">
    <property type="component" value="Unassembled WGS sequence"/>
</dbReference>
<dbReference type="EMBL" id="ML119901">
    <property type="protein sequence ID" value="RPA71755.1"/>
    <property type="molecule type" value="Genomic_DNA"/>
</dbReference>
<reference evidence="1 2" key="1">
    <citation type="journal article" date="2018" name="Nat. Ecol. Evol.">
        <title>Pezizomycetes genomes reveal the molecular basis of ectomycorrhizal truffle lifestyle.</title>
        <authorList>
            <person name="Murat C."/>
            <person name="Payen T."/>
            <person name="Noel B."/>
            <person name="Kuo A."/>
            <person name="Morin E."/>
            <person name="Chen J."/>
            <person name="Kohler A."/>
            <person name="Krizsan K."/>
            <person name="Balestrini R."/>
            <person name="Da Silva C."/>
            <person name="Montanini B."/>
            <person name="Hainaut M."/>
            <person name="Levati E."/>
            <person name="Barry K.W."/>
            <person name="Belfiori B."/>
            <person name="Cichocki N."/>
            <person name="Clum A."/>
            <person name="Dockter R.B."/>
            <person name="Fauchery L."/>
            <person name="Guy J."/>
            <person name="Iotti M."/>
            <person name="Le Tacon F."/>
            <person name="Lindquist E.A."/>
            <person name="Lipzen A."/>
            <person name="Malagnac F."/>
            <person name="Mello A."/>
            <person name="Molinier V."/>
            <person name="Miyauchi S."/>
            <person name="Poulain J."/>
            <person name="Riccioni C."/>
            <person name="Rubini A."/>
            <person name="Sitrit Y."/>
            <person name="Splivallo R."/>
            <person name="Traeger S."/>
            <person name="Wang M."/>
            <person name="Zifcakova L."/>
            <person name="Wipf D."/>
            <person name="Zambonelli A."/>
            <person name="Paolocci F."/>
            <person name="Nowrousian M."/>
            <person name="Ottonello S."/>
            <person name="Baldrian P."/>
            <person name="Spatafora J.W."/>
            <person name="Henrissat B."/>
            <person name="Nagy L.G."/>
            <person name="Aury J.M."/>
            <person name="Wincker P."/>
            <person name="Grigoriev I.V."/>
            <person name="Bonfante P."/>
            <person name="Martin F.M."/>
        </authorList>
    </citation>
    <scope>NUCLEOTIDE SEQUENCE [LARGE SCALE GENOMIC DNA]</scope>
    <source>
        <strain evidence="1 2">RN42</strain>
    </source>
</reference>
<organism evidence="1 2">
    <name type="scientific">Ascobolus immersus RN42</name>
    <dbReference type="NCBI Taxonomy" id="1160509"/>
    <lineage>
        <taxon>Eukaryota</taxon>
        <taxon>Fungi</taxon>
        <taxon>Dikarya</taxon>
        <taxon>Ascomycota</taxon>
        <taxon>Pezizomycotina</taxon>
        <taxon>Pezizomycetes</taxon>
        <taxon>Pezizales</taxon>
        <taxon>Ascobolaceae</taxon>
        <taxon>Ascobolus</taxon>
    </lineage>
</organism>
<dbReference type="AlphaFoldDB" id="A0A3N4HBF2"/>
<protein>
    <submittedName>
        <fullName evidence="1">Uncharacterized protein</fullName>
    </submittedName>
</protein>
<evidence type="ECO:0000313" key="2">
    <source>
        <dbReference type="Proteomes" id="UP000275078"/>
    </source>
</evidence>
<gene>
    <name evidence="1" type="ORF">BJ508DRAFT_419792</name>
</gene>
<proteinExistence type="predicted"/>